<feature type="compositionally biased region" description="Low complexity" evidence="1">
    <location>
        <begin position="60"/>
        <end position="82"/>
    </location>
</feature>
<keyword evidence="2" id="KW-0472">Membrane</keyword>
<gene>
    <name evidence="3" type="ORF">BCR34DRAFT_589523</name>
</gene>
<dbReference type="Proteomes" id="UP000193144">
    <property type="component" value="Unassembled WGS sequence"/>
</dbReference>
<sequence length="232" mass="26373">MPDFQHDIEAQTLLELLFSTQALAPLATKDSQPSVPIDGRTAQADMKSHTLPVSSGQAGPPYSHLSSSSSSSCNSRPSPTSPEQTRCEAARNFVALTFARERETGSTAWPTPDEFEAQRLLEEQEDEEISYDDVQSHFISLEREREPRWVPFARLWEWGWEILRHFRRRLGNQARMGGRWLFVTGMVLARRMVDFDFDDNVECVLWCYIGGLAVLAMGFVGVVIWAMSKTWN</sequence>
<protein>
    <submittedName>
        <fullName evidence="3">Uncharacterized protein</fullName>
    </submittedName>
</protein>
<feature type="region of interest" description="Disordered" evidence="1">
    <location>
        <begin position="50"/>
        <end position="86"/>
    </location>
</feature>
<evidence type="ECO:0000256" key="1">
    <source>
        <dbReference type="SAM" id="MobiDB-lite"/>
    </source>
</evidence>
<comment type="caution">
    <text evidence="3">The sequence shown here is derived from an EMBL/GenBank/DDBJ whole genome shotgun (WGS) entry which is preliminary data.</text>
</comment>
<name>A0A1Y1ZFX9_9PLEO</name>
<evidence type="ECO:0000313" key="3">
    <source>
        <dbReference type="EMBL" id="ORY09161.1"/>
    </source>
</evidence>
<organism evidence="3 4">
    <name type="scientific">Clohesyomyces aquaticus</name>
    <dbReference type="NCBI Taxonomy" id="1231657"/>
    <lineage>
        <taxon>Eukaryota</taxon>
        <taxon>Fungi</taxon>
        <taxon>Dikarya</taxon>
        <taxon>Ascomycota</taxon>
        <taxon>Pezizomycotina</taxon>
        <taxon>Dothideomycetes</taxon>
        <taxon>Pleosporomycetidae</taxon>
        <taxon>Pleosporales</taxon>
        <taxon>Lindgomycetaceae</taxon>
        <taxon>Clohesyomyces</taxon>
    </lineage>
</organism>
<proteinExistence type="predicted"/>
<keyword evidence="2" id="KW-0812">Transmembrane</keyword>
<dbReference type="EMBL" id="MCFA01000090">
    <property type="protein sequence ID" value="ORY09161.1"/>
    <property type="molecule type" value="Genomic_DNA"/>
</dbReference>
<feature type="transmembrane region" description="Helical" evidence="2">
    <location>
        <begin position="205"/>
        <end position="227"/>
    </location>
</feature>
<feature type="transmembrane region" description="Helical" evidence="2">
    <location>
        <begin position="176"/>
        <end position="193"/>
    </location>
</feature>
<keyword evidence="4" id="KW-1185">Reference proteome</keyword>
<dbReference type="AlphaFoldDB" id="A0A1Y1ZFX9"/>
<evidence type="ECO:0000313" key="4">
    <source>
        <dbReference type="Proteomes" id="UP000193144"/>
    </source>
</evidence>
<reference evidence="3 4" key="1">
    <citation type="submission" date="2016-07" db="EMBL/GenBank/DDBJ databases">
        <title>Pervasive Adenine N6-methylation of Active Genes in Fungi.</title>
        <authorList>
            <consortium name="DOE Joint Genome Institute"/>
            <person name="Mondo S.J."/>
            <person name="Dannebaum R.O."/>
            <person name="Kuo R.C."/>
            <person name="Labutti K."/>
            <person name="Haridas S."/>
            <person name="Kuo A."/>
            <person name="Salamov A."/>
            <person name="Ahrendt S.R."/>
            <person name="Lipzen A."/>
            <person name="Sullivan W."/>
            <person name="Andreopoulos W.B."/>
            <person name="Clum A."/>
            <person name="Lindquist E."/>
            <person name="Daum C."/>
            <person name="Ramamoorthy G.K."/>
            <person name="Gryganskyi A."/>
            <person name="Culley D."/>
            <person name="Magnuson J.K."/>
            <person name="James T.Y."/>
            <person name="O'Malley M.A."/>
            <person name="Stajich J.E."/>
            <person name="Spatafora J.W."/>
            <person name="Visel A."/>
            <person name="Grigoriev I.V."/>
        </authorList>
    </citation>
    <scope>NUCLEOTIDE SEQUENCE [LARGE SCALE GENOMIC DNA]</scope>
    <source>
        <strain evidence="3 4">CBS 115471</strain>
    </source>
</reference>
<evidence type="ECO:0000256" key="2">
    <source>
        <dbReference type="SAM" id="Phobius"/>
    </source>
</evidence>
<keyword evidence="2" id="KW-1133">Transmembrane helix</keyword>
<accession>A0A1Y1ZFX9</accession>